<reference evidence="1" key="1">
    <citation type="journal article" date="2020" name="Stud. Mycol.">
        <title>101 Dothideomycetes genomes: a test case for predicting lifestyles and emergence of pathogens.</title>
        <authorList>
            <person name="Haridas S."/>
            <person name="Albert R."/>
            <person name="Binder M."/>
            <person name="Bloem J."/>
            <person name="Labutti K."/>
            <person name="Salamov A."/>
            <person name="Andreopoulos B."/>
            <person name="Baker S."/>
            <person name="Barry K."/>
            <person name="Bills G."/>
            <person name="Bluhm B."/>
            <person name="Cannon C."/>
            <person name="Castanera R."/>
            <person name="Culley D."/>
            <person name="Daum C."/>
            <person name="Ezra D."/>
            <person name="Gonzalez J."/>
            <person name="Henrissat B."/>
            <person name="Kuo A."/>
            <person name="Liang C."/>
            <person name="Lipzen A."/>
            <person name="Lutzoni F."/>
            <person name="Magnuson J."/>
            <person name="Mondo S."/>
            <person name="Nolan M."/>
            <person name="Ohm R."/>
            <person name="Pangilinan J."/>
            <person name="Park H.-J."/>
            <person name="Ramirez L."/>
            <person name="Alfaro M."/>
            <person name="Sun H."/>
            <person name="Tritt A."/>
            <person name="Yoshinaga Y."/>
            <person name="Zwiers L.-H."/>
            <person name="Turgeon B."/>
            <person name="Goodwin S."/>
            <person name="Spatafora J."/>
            <person name="Crous P."/>
            <person name="Grigoriev I."/>
        </authorList>
    </citation>
    <scope>NUCLEOTIDE SEQUENCE</scope>
    <source>
        <strain evidence="1">CBS 473.64</strain>
    </source>
</reference>
<accession>A0A6A6RGT1</accession>
<dbReference type="AlphaFoldDB" id="A0A6A6RGT1"/>
<protein>
    <submittedName>
        <fullName evidence="1">Uncharacterized protein</fullName>
    </submittedName>
</protein>
<sequence>MIEHFDPVGRSHLSLPTVNDARAPSHPTHYITILHTRSDAGRASHYQTTFQCDRNNKHPSWHISTTLGTINFIAVYCMTSATAGVIAIHRTGILRSAQGSSHLSTT</sequence>
<organism evidence="1 2">
    <name type="scientific">Massarina eburnea CBS 473.64</name>
    <dbReference type="NCBI Taxonomy" id="1395130"/>
    <lineage>
        <taxon>Eukaryota</taxon>
        <taxon>Fungi</taxon>
        <taxon>Dikarya</taxon>
        <taxon>Ascomycota</taxon>
        <taxon>Pezizomycotina</taxon>
        <taxon>Dothideomycetes</taxon>
        <taxon>Pleosporomycetidae</taxon>
        <taxon>Pleosporales</taxon>
        <taxon>Massarineae</taxon>
        <taxon>Massarinaceae</taxon>
        <taxon>Massarina</taxon>
    </lineage>
</organism>
<keyword evidence="2" id="KW-1185">Reference proteome</keyword>
<evidence type="ECO:0000313" key="2">
    <source>
        <dbReference type="Proteomes" id="UP000799753"/>
    </source>
</evidence>
<dbReference type="EMBL" id="MU006830">
    <property type="protein sequence ID" value="KAF2634420.1"/>
    <property type="molecule type" value="Genomic_DNA"/>
</dbReference>
<dbReference type="Proteomes" id="UP000799753">
    <property type="component" value="Unassembled WGS sequence"/>
</dbReference>
<proteinExistence type="predicted"/>
<gene>
    <name evidence="1" type="ORF">P280DRAFT_258448</name>
</gene>
<evidence type="ECO:0000313" key="1">
    <source>
        <dbReference type="EMBL" id="KAF2634420.1"/>
    </source>
</evidence>
<name>A0A6A6RGT1_9PLEO</name>